<proteinExistence type="evidence at transcript level"/>
<evidence type="ECO:0000256" key="1">
    <source>
        <dbReference type="SAM" id="Phobius"/>
    </source>
</evidence>
<sequence length="94" mass="10890">MIMMMIHFSMTDMISLVMIIQKVMILIINHLINLLINTILMMNLIHLYIQTKMNQADCLIITKTVVIVMKIINIIIVKVNIIVTMMIGIVMMMN</sequence>
<accession>Q5BWR5</accession>
<evidence type="ECO:0000313" key="2">
    <source>
        <dbReference type="EMBL" id="AAX28160.1"/>
    </source>
</evidence>
<keyword evidence="1" id="KW-0812">Transmembrane</keyword>
<feature type="transmembrane region" description="Helical" evidence="1">
    <location>
        <begin position="65"/>
        <end position="91"/>
    </location>
</feature>
<reference evidence="2" key="1">
    <citation type="submission" date="2005-03" db="EMBL/GenBank/DDBJ databases">
        <authorList>
            <person name="Han Z."/>
        </authorList>
    </citation>
    <scope>NUCLEOTIDE SEQUENCE</scope>
</reference>
<reference evidence="2" key="2">
    <citation type="journal article" date="2006" name="PLoS Pathog.">
        <title>New perspectives on host-parasite interplay by comparative transcriptomic and proteomic analyses of Schistosoma japonicum.</title>
        <authorList>
            <person name="Liu F."/>
            <person name="Lu J."/>
            <person name="Hu W."/>
            <person name="Wang S.Y."/>
            <person name="Cui S.J."/>
            <person name="Chi M."/>
            <person name="Yan Q."/>
            <person name="Wang X.R."/>
            <person name="Song H.D."/>
            <person name="Xu X.N."/>
            <person name="Wang J.J."/>
            <person name="Zhang X.L."/>
            <person name="Zhang X."/>
            <person name="Wang Z.Q."/>
            <person name="Xue C.L."/>
            <person name="Brindley P.J."/>
            <person name="McManus D.P."/>
            <person name="Yang P.Y."/>
            <person name="Feng Z."/>
            <person name="Chen Z."/>
            <person name="Han Z.G."/>
        </authorList>
    </citation>
    <scope>NUCLEOTIDE SEQUENCE</scope>
</reference>
<dbReference type="AlphaFoldDB" id="Q5BWR5"/>
<keyword evidence="1" id="KW-0472">Membrane</keyword>
<organism evidence="2">
    <name type="scientific">Schistosoma japonicum</name>
    <name type="common">Blood fluke</name>
    <dbReference type="NCBI Taxonomy" id="6182"/>
    <lineage>
        <taxon>Eukaryota</taxon>
        <taxon>Metazoa</taxon>
        <taxon>Spiralia</taxon>
        <taxon>Lophotrochozoa</taxon>
        <taxon>Platyhelminthes</taxon>
        <taxon>Trematoda</taxon>
        <taxon>Digenea</taxon>
        <taxon>Strigeidida</taxon>
        <taxon>Schistosomatoidea</taxon>
        <taxon>Schistosomatidae</taxon>
        <taxon>Schistosoma</taxon>
    </lineage>
</organism>
<protein>
    <submittedName>
        <fullName evidence="2">Uncharacterized protein</fullName>
    </submittedName>
</protein>
<name>Q5BWR5_SCHJA</name>
<keyword evidence="1" id="KW-1133">Transmembrane helix</keyword>
<dbReference type="EMBL" id="AY812271">
    <property type="protein sequence ID" value="AAX28160.1"/>
    <property type="molecule type" value="mRNA"/>
</dbReference>
<feature type="transmembrane region" description="Helical" evidence="1">
    <location>
        <begin position="23"/>
        <end position="45"/>
    </location>
</feature>